<accession>A0ABT0D2J4</accession>
<protein>
    <submittedName>
        <fullName evidence="2">Uncharacterized protein</fullName>
    </submittedName>
</protein>
<proteinExistence type="predicted"/>
<dbReference type="Proteomes" id="UP001522662">
    <property type="component" value="Unassembled WGS sequence"/>
</dbReference>
<reference evidence="2 3" key="1">
    <citation type="submission" date="2022-03" db="EMBL/GenBank/DDBJ databases">
        <title>Rhizobium SSM4.3 sp. nov., isolated from Sediment (Gouqi Island).</title>
        <authorList>
            <person name="Chen G."/>
        </authorList>
    </citation>
    <scope>NUCLEOTIDE SEQUENCE [LARGE SCALE GENOMIC DNA]</scope>
    <source>
        <strain evidence="2 3">SSM4.3</strain>
    </source>
</reference>
<evidence type="ECO:0000256" key="1">
    <source>
        <dbReference type="SAM" id="MobiDB-lite"/>
    </source>
</evidence>
<sequence length="67" mass="7585">MKYEDPTAKRIARDDELRQAEKVKRREKAKYDIGAIFRDASSKGQKGPMKTNAAGHKAAAENPRRVK</sequence>
<comment type="caution">
    <text evidence="2">The sequence shown here is derived from an EMBL/GenBank/DDBJ whole genome shotgun (WGS) entry which is preliminary data.</text>
</comment>
<feature type="region of interest" description="Disordered" evidence="1">
    <location>
        <begin position="39"/>
        <end position="67"/>
    </location>
</feature>
<gene>
    <name evidence="2" type="ORF">MKJ03_14990</name>
</gene>
<dbReference type="RefSeq" id="WP_245137146.1">
    <property type="nucleotide sequence ID" value="NZ_CP128477.1"/>
</dbReference>
<keyword evidence="3" id="KW-1185">Reference proteome</keyword>
<organism evidence="2 3">
    <name type="scientific">Peteryoungia algae</name>
    <dbReference type="NCBI Taxonomy" id="2919917"/>
    <lineage>
        <taxon>Bacteria</taxon>
        <taxon>Pseudomonadati</taxon>
        <taxon>Pseudomonadota</taxon>
        <taxon>Alphaproteobacteria</taxon>
        <taxon>Hyphomicrobiales</taxon>
        <taxon>Rhizobiaceae</taxon>
        <taxon>Peteryoungia</taxon>
    </lineage>
</organism>
<evidence type="ECO:0000313" key="3">
    <source>
        <dbReference type="Proteomes" id="UP001522662"/>
    </source>
</evidence>
<name>A0ABT0D2J4_9HYPH</name>
<evidence type="ECO:0000313" key="2">
    <source>
        <dbReference type="EMBL" id="MCJ8239633.1"/>
    </source>
</evidence>
<feature type="compositionally biased region" description="Basic and acidic residues" evidence="1">
    <location>
        <begin position="58"/>
        <end position="67"/>
    </location>
</feature>
<dbReference type="EMBL" id="JALAYX010000003">
    <property type="protein sequence ID" value="MCJ8239633.1"/>
    <property type="molecule type" value="Genomic_DNA"/>
</dbReference>